<gene>
    <name evidence="3" type="ORF">N781_05035</name>
</gene>
<dbReference type="PANTHER" id="PTHR22916">
    <property type="entry name" value="GLYCOSYLTRANSFERASE"/>
    <property type="match status" value="1"/>
</dbReference>
<dbReference type="InterPro" id="IPR001173">
    <property type="entry name" value="Glyco_trans_2-like"/>
</dbReference>
<name>A0A0A5GGG8_9BACI</name>
<evidence type="ECO:0000256" key="1">
    <source>
        <dbReference type="ARBA" id="ARBA00006739"/>
    </source>
</evidence>
<proteinExistence type="inferred from homology"/>
<dbReference type="AlphaFoldDB" id="A0A0A5GGG8"/>
<accession>A0A0A5GGG8</accession>
<dbReference type="Pfam" id="PF00535">
    <property type="entry name" value="Glycos_transf_2"/>
    <property type="match status" value="1"/>
</dbReference>
<keyword evidence="3" id="KW-0808">Transferase</keyword>
<feature type="domain" description="Glycosyltransferase 2-like" evidence="2">
    <location>
        <begin position="6"/>
        <end position="123"/>
    </location>
</feature>
<dbReference type="PANTHER" id="PTHR22916:SF3">
    <property type="entry name" value="UDP-GLCNAC:BETAGAL BETA-1,3-N-ACETYLGLUCOSAMINYLTRANSFERASE-LIKE PROTEIN 1"/>
    <property type="match status" value="1"/>
</dbReference>
<evidence type="ECO:0000259" key="2">
    <source>
        <dbReference type="Pfam" id="PF00535"/>
    </source>
</evidence>
<dbReference type="RefSeq" id="WP_026800968.1">
    <property type="nucleotide sequence ID" value="NZ_AULI01000011.1"/>
</dbReference>
<keyword evidence="4" id="KW-1185">Reference proteome</keyword>
<evidence type="ECO:0000313" key="3">
    <source>
        <dbReference type="EMBL" id="KGX91074.1"/>
    </source>
</evidence>
<evidence type="ECO:0000313" key="4">
    <source>
        <dbReference type="Proteomes" id="UP000030528"/>
    </source>
</evidence>
<comment type="similarity">
    <text evidence="1">Belongs to the glycosyltransferase 2 family.</text>
</comment>
<dbReference type="Gene3D" id="3.90.550.10">
    <property type="entry name" value="Spore Coat Polysaccharide Biosynthesis Protein SpsA, Chain A"/>
    <property type="match status" value="1"/>
</dbReference>
<dbReference type="OrthoDB" id="396512at2"/>
<dbReference type="STRING" id="1385510.GCA_000425205_02650"/>
<dbReference type="EMBL" id="AVPE01000011">
    <property type="protein sequence ID" value="KGX91074.1"/>
    <property type="molecule type" value="Genomic_DNA"/>
</dbReference>
<dbReference type="CDD" id="cd00761">
    <property type="entry name" value="Glyco_tranf_GTA_type"/>
    <property type="match status" value="1"/>
</dbReference>
<dbReference type="InterPro" id="IPR029044">
    <property type="entry name" value="Nucleotide-diphossugar_trans"/>
</dbReference>
<organism evidence="3 4">
    <name type="scientific">Pontibacillus halophilus JSM 076056 = DSM 19796</name>
    <dbReference type="NCBI Taxonomy" id="1385510"/>
    <lineage>
        <taxon>Bacteria</taxon>
        <taxon>Bacillati</taxon>
        <taxon>Bacillota</taxon>
        <taxon>Bacilli</taxon>
        <taxon>Bacillales</taxon>
        <taxon>Bacillaceae</taxon>
        <taxon>Pontibacillus</taxon>
    </lineage>
</organism>
<dbReference type="SUPFAM" id="SSF53448">
    <property type="entry name" value="Nucleotide-diphospho-sugar transferases"/>
    <property type="match status" value="1"/>
</dbReference>
<sequence length="244" mass="28827">MNPLVSVVTPVFNGERYLYDCVQSVLKQTYSNWEMILVNDASTDGTAHLLEDLSKDDKRIKPVSLMYNRGAAYARNEAIRRANGKYVAFLDCDDYWHPDKLRKQIQFMEQYHHPFTYTNYALVNERGELLEEMTLSPTLTYRDLLKRNSIGCLTVILNREHFHELHMPSIGHEDYATWLQCLKEIDGAYGLEESLASFRVRKQSLSSNRWKGLKWRWGVYRYQRLNYVQSCYYMVSHTLQSKLR</sequence>
<protein>
    <submittedName>
        <fullName evidence="3">Glycosyl transferase</fullName>
    </submittedName>
</protein>
<reference evidence="3 4" key="1">
    <citation type="submission" date="2013-08" db="EMBL/GenBank/DDBJ databases">
        <authorList>
            <person name="Huang J."/>
            <person name="Wang G."/>
        </authorList>
    </citation>
    <scope>NUCLEOTIDE SEQUENCE [LARGE SCALE GENOMIC DNA]</scope>
    <source>
        <strain evidence="3 4">JSM 076056</strain>
    </source>
</reference>
<dbReference type="GO" id="GO:0016758">
    <property type="term" value="F:hexosyltransferase activity"/>
    <property type="evidence" value="ECO:0007669"/>
    <property type="project" value="UniProtKB-ARBA"/>
</dbReference>
<dbReference type="eggNOG" id="COG0463">
    <property type="taxonomic scope" value="Bacteria"/>
</dbReference>
<dbReference type="Proteomes" id="UP000030528">
    <property type="component" value="Unassembled WGS sequence"/>
</dbReference>
<comment type="caution">
    <text evidence="3">The sequence shown here is derived from an EMBL/GenBank/DDBJ whole genome shotgun (WGS) entry which is preliminary data.</text>
</comment>